<accession>A0A2X1PJR9</accession>
<name>A0A2X1PJR9_HAEIF</name>
<dbReference type="EMBL" id="UASK01000004">
    <property type="protein sequence ID" value="SPX41288.1"/>
    <property type="molecule type" value="Genomic_DNA"/>
</dbReference>
<dbReference type="SUPFAM" id="SSF53850">
    <property type="entry name" value="Periplasmic binding protein-like II"/>
    <property type="match status" value="1"/>
</dbReference>
<dbReference type="Gene3D" id="3.40.190.10">
    <property type="entry name" value="Periplasmic binding protein-like II"/>
    <property type="match status" value="1"/>
</dbReference>
<protein>
    <submittedName>
        <fullName evidence="1">Putative ABC-type oligopeptide transport system, periplasmic component</fullName>
    </submittedName>
</protein>
<reference evidence="1 2" key="1">
    <citation type="submission" date="2018-06" db="EMBL/GenBank/DDBJ databases">
        <authorList>
            <consortium name="Pathogen Informatics"/>
            <person name="Doyle S."/>
        </authorList>
    </citation>
    <scope>NUCLEOTIDE SEQUENCE [LARGE SCALE GENOMIC DNA]</scope>
    <source>
        <strain evidence="1 2">NCTC11872</strain>
    </source>
</reference>
<evidence type="ECO:0000313" key="1">
    <source>
        <dbReference type="EMBL" id="SPX41288.1"/>
    </source>
</evidence>
<proteinExistence type="predicted"/>
<organism evidence="1 2">
    <name type="scientific">Haemophilus influenzae</name>
    <dbReference type="NCBI Taxonomy" id="727"/>
    <lineage>
        <taxon>Bacteria</taxon>
        <taxon>Pseudomonadati</taxon>
        <taxon>Pseudomonadota</taxon>
        <taxon>Gammaproteobacteria</taxon>
        <taxon>Pasteurellales</taxon>
        <taxon>Pasteurellaceae</taxon>
        <taxon>Haemophilus</taxon>
    </lineage>
</organism>
<evidence type="ECO:0000313" key="2">
    <source>
        <dbReference type="Proteomes" id="UP000249936"/>
    </source>
</evidence>
<gene>
    <name evidence="1" type="ORF">NCTC11872_00885</name>
</gene>
<dbReference type="Proteomes" id="UP000249936">
    <property type="component" value="Unassembled WGS sequence"/>
</dbReference>
<dbReference type="AlphaFoldDB" id="A0A2X1PJR9"/>
<sequence>MSLLPHYAKSTEIFISNGAYQLQSQAENQHILTTNPYYWAKEKVIFQQVKYQKISVDADLSDFDVCNESEKSRSEYPRLSATLYLLL</sequence>